<gene>
    <name evidence="2" type="ORF">NHU_03215</name>
</gene>
<dbReference type="Proteomes" id="UP000064912">
    <property type="component" value="Chromosome"/>
</dbReference>
<evidence type="ECO:0000259" key="1">
    <source>
        <dbReference type="Pfam" id="PF06568"/>
    </source>
</evidence>
<dbReference type="Pfam" id="PF06568">
    <property type="entry name" value="YjiS-like"/>
    <property type="match status" value="1"/>
</dbReference>
<sequence>MTTLTHVAAPNAAFIARLSALAEDIRQAGRRYSIRRQTIRELSALSDRDLKDLGIHRCDIGAIAAEASRNA</sequence>
<name>A0A0D6B5D4_RHOSU</name>
<dbReference type="InterPro" id="IPR009506">
    <property type="entry name" value="YjiS-like"/>
</dbReference>
<organism evidence="2 3">
    <name type="scientific">Rhodovulum sulfidophilum</name>
    <name type="common">Rhodobacter sulfidophilus</name>
    <dbReference type="NCBI Taxonomy" id="35806"/>
    <lineage>
        <taxon>Bacteria</taxon>
        <taxon>Pseudomonadati</taxon>
        <taxon>Pseudomonadota</taxon>
        <taxon>Alphaproteobacteria</taxon>
        <taxon>Rhodobacterales</taxon>
        <taxon>Paracoccaceae</taxon>
        <taxon>Rhodovulum</taxon>
    </lineage>
</organism>
<proteinExistence type="predicted"/>
<feature type="domain" description="YjiS-like" evidence="1">
    <location>
        <begin position="25"/>
        <end position="60"/>
    </location>
</feature>
<reference evidence="2 3" key="1">
    <citation type="submission" date="2015-02" db="EMBL/GenBank/DDBJ databases">
        <title>Genome sequene of Rhodovulum sulfidophilum DSM 2351.</title>
        <authorList>
            <person name="Nagao N."/>
        </authorList>
    </citation>
    <scope>NUCLEOTIDE SEQUENCE [LARGE SCALE GENOMIC DNA]</scope>
    <source>
        <strain evidence="2 3">DSM 2351</strain>
    </source>
</reference>
<evidence type="ECO:0000313" key="2">
    <source>
        <dbReference type="EMBL" id="BAQ70358.1"/>
    </source>
</evidence>
<dbReference type="EMBL" id="AP014800">
    <property type="protein sequence ID" value="BAQ70358.1"/>
    <property type="molecule type" value="Genomic_DNA"/>
</dbReference>
<dbReference type="AlphaFoldDB" id="A0A0D6B5D4"/>
<dbReference type="KEGG" id="rsu:NHU_03215"/>
<evidence type="ECO:0000313" key="3">
    <source>
        <dbReference type="Proteomes" id="UP000064912"/>
    </source>
</evidence>
<dbReference type="PATRIC" id="fig|35806.4.peg.3305"/>
<protein>
    <recommendedName>
        <fullName evidence="1">YjiS-like domain-containing protein</fullName>
    </recommendedName>
</protein>
<accession>A0A0D6B5D4</accession>